<name>A0A4U8UM27_STECR</name>
<evidence type="ECO:0000313" key="2">
    <source>
        <dbReference type="EMBL" id="TMS33946.1"/>
    </source>
</evidence>
<reference evidence="2 3" key="2">
    <citation type="journal article" date="2019" name="G3 (Bethesda)">
        <title>Hybrid Assembly of the Genome of the Entomopathogenic Nematode Steinernema carpocapsae Identifies the X-Chromosome.</title>
        <authorList>
            <person name="Serra L."/>
            <person name="Macchietto M."/>
            <person name="Macias-Munoz A."/>
            <person name="McGill C.J."/>
            <person name="Rodriguez I.M."/>
            <person name="Rodriguez B."/>
            <person name="Murad R."/>
            <person name="Mortazavi A."/>
        </authorList>
    </citation>
    <scope>NUCLEOTIDE SEQUENCE [LARGE SCALE GENOMIC DNA]</scope>
    <source>
        <strain evidence="2 3">ALL</strain>
    </source>
</reference>
<comment type="caution">
    <text evidence="2">The sequence shown here is derived from an EMBL/GenBank/DDBJ whole genome shotgun (WGS) entry which is preliminary data.</text>
</comment>
<reference evidence="2 3" key="1">
    <citation type="journal article" date="2015" name="Genome Biol.">
        <title>Comparative genomics of Steinernema reveals deeply conserved gene regulatory networks.</title>
        <authorList>
            <person name="Dillman A.R."/>
            <person name="Macchietto M."/>
            <person name="Porter C.F."/>
            <person name="Rogers A."/>
            <person name="Williams B."/>
            <person name="Antoshechkin I."/>
            <person name="Lee M.M."/>
            <person name="Goodwin Z."/>
            <person name="Lu X."/>
            <person name="Lewis E.E."/>
            <person name="Goodrich-Blair H."/>
            <person name="Stock S.P."/>
            <person name="Adams B.J."/>
            <person name="Sternberg P.W."/>
            <person name="Mortazavi A."/>
        </authorList>
    </citation>
    <scope>NUCLEOTIDE SEQUENCE [LARGE SCALE GENOMIC DNA]</scope>
    <source>
        <strain evidence="2 3">ALL</strain>
    </source>
</reference>
<keyword evidence="3" id="KW-1185">Reference proteome</keyword>
<protein>
    <submittedName>
        <fullName evidence="2">Uncharacterized protein</fullName>
    </submittedName>
</protein>
<dbReference type="EMBL" id="AZBU02000001">
    <property type="protein sequence ID" value="TMS33946.1"/>
    <property type="molecule type" value="Genomic_DNA"/>
</dbReference>
<organism evidence="2 3">
    <name type="scientific">Steinernema carpocapsae</name>
    <name type="common">Entomopathogenic nematode</name>
    <dbReference type="NCBI Taxonomy" id="34508"/>
    <lineage>
        <taxon>Eukaryota</taxon>
        <taxon>Metazoa</taxon>
        <taxon>Ecdysozoa</taxon>
        <taxon>Nematoda</taxon>
        <taxon>Chromadorea</taxon>
        <taxon>Rhabditida</taxon>
        <taxon>Tylenchina</taxon>
        <taxon>Panagrolaimomorpha</taxon>
        <taxon>Strongyloidoidea</taxon>
        <taxon>Steinernematidae</taxon>
        <taxon>Steinernema</taxon>
    </lineage>
</organism>
<dbReference type="Proteomes" id="UP000298663">
    <property type="component" value="Unassembled WGS sequence"/>
</dbReference>
<sequence>MMACSTTRLQNQASTTLNGPRTPWFNVFWRLALVPGRGIKVHVASALLKPTKKTQNTVLDLKYKNSYIVV</sequence>
<feature type="compositionally biased region" description="Polar residues" evidence="1">
    <location>
        <begin position="1"/>
        <end position="19"/>
    </location>
</feature>
<accession>A0A4U8UM27</accession>
<dbReference type="AlphaFoldDB" id="A0A4U8UM27"/>
<evidence type="ECO:0000256" key="1">
    <source>
        <dbReference type="SAM" id="MobiDB-lite"/>
    </source>
</evidence>
<evidence type="ECO:0000313" key="3">
    <source>
        <dbReference type="Proteomes" id="UP000298663"/>
    </source>
</evidence>
<feature type="region of interest" description="Disordered" evidence="1">
    <location>
        <begin position="1"/>
        <end position="20"/>
    </location>
</feature>
<proteinExistence type="predicted"/>
<gene>
    <name evidence="2" type="ORF">L596_001624</name>
</gene>